<comment type="caution">
    <text evidence="1">The sequence shown here is derived from an EMBL/GenBank/DDBJ whole genome shotgun (WGS) entry which is preliminary data.</text>
</comment>
<gene>
    <name evidence="1" type="ORF">CEXT_815581</name>
</gene>
<reference evidence="1 2" key="1">
    <citation type="submission" date="2021-06" db="EMBL/GenBank/DDBJ databases">
        <title>Caerostris extrusa draft genome.</title>
        <authorList>
            <person name="Kono N."/>
            <person name="Arakawa K."/>
        </authorList>
    </citation>
    <scope>NUCLEOTIDE SEQUENCE [LARGE SCALE GENOMIC DNA]</scope>
</reference>
<dbReference type="AlphaFoldDB" id="A0AAV4RZK1"/>
<evidence type="ECO:0000313" key="2">
    <source>
        <dbReference type="Proteomes" id="UP001054945"/>
    </source>
</evidence>
<name>A0AAV4RZK1_CAEEX</name>
<evidence type="ECO:0000313" key="1">
    <source>
        <dbReference type="EMBL" id="GIY27713.1"/>
    </source>
</evidence>
<organism evidence="1 2">
    <name type="scientific">Caerostris extrusa</name>
    <name type="common">Bark spider</name>
    <name type="synonym">Caerostris bankana</name>
    <dbReference type="NCBI Taxonomy" id="172846"/>
    <lineage>
        <taxon>Eukaryota</taxon>
        <taxon>Metazoa</taxon>
        <taxon>Ecdysozoa</taxon>
        <taxon>Arthropoda</taxon>
        <taxon>Chelicerata</taxon>
        <taxon>Arachnida</taxon>
        <taxon>Araneae</taxon>
        <taxon>Araneomorphae</taxon>
        <taxon>Entelegynae</taxon>
        <taxon>Araneoidea</taxon>
        <taxon>Araneidae</taxon>
        <taxon>Caerostris</taxon>
    </lineage>
</organism>
<dbReference type="Proteomes" id="UP001054945">
    <property type="component" value="Unassembled WGS sequence"/>
</dbReference>
<dbReference type="EMBL" id="BPLR01008844">
    <property type="protein sequence ID" value="GIY27713.1"/>
    <property type="molecule type" value="Genomic_DNA"/>
</dbReference>
<sequence length="103" mass="12079">MTAHQIALKELHANHIAKRSARVNIKSNDTKSSYQSEIRHLSKHIKLRHFEVIRKSAILFKLSDLTCIDFSIQHIHEELDLHVSRYDDENVPEDLIDRIGDKR</sequence>
<protein>
    <submittedName>
        <fullName evidence="1">Uncharacterized protein</fullName>
    </submittedName>
</protein>
<accession>A0AAV4RZK1</accession>
<proteinExistence type="predicted"/>
<keyword evidence="2" id="KW-1185">Reference proteome</keyword>